<feature type="repeat" description="PPR" evidence="1">
    <location>
        <begin position="208"/>
        <end position="242"/>
    </location>
</feature>
<dbReference type="GO" id="GO:0003730">
    <property type="term" value="F:mRNA 3'-UTR binding"/>
    <property type="evidence" value="ECO:0007669"/>
    <property type="project" value="TreeGrafter"/>
</dbReference>
<evidence type="ECO:0000313" key="3">
    <source>
        <dbReference type="Proteomes" id="UP000708208"/>
    </source>
</evidence>
<dbReference type="EMBL" id="CAJVCH010255725">
    <property type="protein sequence ID" value="CAG7733766.1"/>
    <property type="molecule type" value="Genomic_DNA"/>
</dbReference>
<dbReference type="InterPro" id="IPR002885">
    <property type="entry name" value="PPR_rpt"/>
</dbReference>
<name>A0A8J2KXN8_9HEXA</name>
<dbReference type="OrthoDB" id="185373at2759"/>
<keyword evidence="3" id="KW-1185">Reference proteome</keyword>
<feature type="repeat" description="PPR" evidence="1">
    <location>
        <begin position="173"/>
        <end position="207"/>
    </location>
</feature>
<proteinExistence type="predicted"/>
<dbReference type="PANTHER" id="PTHR46669:SF1">
    <property type="entry name" value="LEUCINE-RICH PPR MOTIF-CONTAINING PROTEIN, MITOCHONDRIAL"/>
    <property type="match status" value="1"/>
</dbReference>
<dbReference type="GO" id="GO:0070129">
    <property type="term" value="P:regulation of mitochondrial translation"/>
    <property type="evidence" value="ECO:0007669"/>
    <property type="project" value="TreeGrafter"/>
</dbReference>
<gene>
    <name evidence="2" type="ORF">AFUS01_LOCUS22189</name>
</gene>
<evidence type="ECO:0000313" key="2">
    <source>
        <dbReference type="EMBL" id="CAG7733766.1"/>
    </source>
</evidence>
<evidence type="ECO:0000256" key="1">
    <source>
        <dbReference type="PROSITE-ProRule" id="PRU00708"/>
    </source>
</evidence>
<dbReference type="GO" id="GO:0005634">
    <property type="term" value="C:nucleus"/>
    <property type="evidence" value="ECO:0007669"/>
    <property type="project" value="TreeGrafter"/>
</dbReference>
<dbReference type="NCBIfam" id="TIGR00756">
    <property type="entry name" value="PPR"/>
    <property type="match status" value="2"/>
</dbReference>
<dbReference type="InterPro" id="IPR033490">
    <property type="entry name" value="LRP130"/>
</dbReference>
<comment type="caution">
    <text evidence="2">The sequence shown here is derived from an EMBL/GenBank/DDBJ whole genome shotgun (WGS) entry which is preliminary data.</text>
</comment>
<organism evidence="2 3">
    <name type="scientific">Allacma fusca</name>
    <dbReference type="NCBI Taxonomy" id="39272"/>
    <lineage>
        <taxon>Eukaryota</taxon>
        <taxon>Metazoa</taxon>
        <taxon>Ecdysozoa</taxon>
        <taxon>Arthropoda</taxon>
        <taxon>Hexapoda</taxon>
        <taxon>Collembola</taxon>
        <taxon>Symphypleona</taxon>
        <taxon>Sminthuridae</taxon>
        <taxon>Allacma</taxon>
    </lineage>
</organism>
<dbReference type="Proteomes" id="UP000708208">
    <property type="component" value="Unassembled WGS sequence"/>
</dbReference>
<feature type="non-terminal residue" evidence="2">
    <location>
        <position position="244"/>
    </location>
</feature>
<accession>A0A8J2KXN8</accession>
<reference evidence="2" key="1">
    <citation type="submission" date="2021-06" db="EMBL/GenBank/DDBJ databases">
        <authorList>
            <person name="Hodson N. C."/>
            <person name="Mongue J. A."/>
            <person name="Jaron S. K."/>
        </authorList>
    </citation>
    <scope>NUCLEOTIDE SEQUENCE</scope>
</reference>
<dbReference type="Pfam" id="PF13812">
    <property type="entry name" value="PPR_3"/>
    <property type="match status" value="1"/>
</dbReference>
<dbReference type="PROSITE" id="PS51375">
    <property type="entry name" value="PPR"/>
    <property type="match status" value="2"/>
</dbReference>
<dbReference type="PANTHER" id="PTHR46669">
    <property type="entry name" value="LEUCINE-RICH PPR MOTIF-CONTAINING PROTEIN, MITOCHONDRIAL"/>
    <property type="match status" value="1"/>
</dbReference>
<dbReference type="AlphaFoldDB" id="A0A8J2KXN8"/>
<dbReference type="GO" id="GO:0005739">
    <property type="term" value="C:mitochondrion"/>
    <property type="evidence" value="ECO:0007669"/>
    <property type="project" value="TreeGrafter"/>
</dbReference>
<protein>
    <submittedName>
        <fullName evidence="2">Uncharacterized protein</fullName>
    </submittedName>
</protein>
<sequence length="244" mass="27572">MLRSLSLIRGALRTSVLIKPSGSFHSVALQSFRLSSPGLFPVSRSFHGQRPVQWQNDINVDRSLLYIDREIRRTGRINQGEIEEILGDIREIKEATVSQSLMLLRCCGELVPGESPENRTKLVHEVWQTIESLNVPVDISHYNALLKVYLENEHNFNPADFLQELSNRLIEPNRVTYQRLIANFCQQGNIDGATTILEHMKEKELSINEHVFNALVLGHAQANDMESAEGMLSVMSQAGLEPND</sequence>